<reference evidence="3" key="1">
    <citation type="journal article" date="2019" name="Int. J. Syst. Evol. Microbiol.">
        <title>The Global Catalogue of Microorganisms (GCM) 10K type strain sequencing project: providing services to taxonomists for standard genome sequencing and annotation.</title>
        <authorList>
            <consortium name="The Broad Institute Genomics Platform"/>
            <consortium name="The Broad Institute Genome Sequencing Center for Infectious Disease"/>
            <person name="Wu L."/>
            <person name="Ma J."/>
        </authorList>
    </citation>
    <scope>NUCLEOTIDE SEQUENCE [LARGE SCALE GENOMIC DNA]</scope>
    <source>
        <strain evidence="3">JCM 17923</strain>
    </source>
</reference>
<protein>
    <recommendedName>
        <fullName evidence="4">Lipoprotein</fullName>
    </recommendedName>
</protein>
<feature type="region of interest" description="Disordered" evidence="1">
    <location>
        <begin position="29"/>
        <end position="57"/>
    </location>
</feature>
<dbReference type="Proteomes" id="UP001501153">
    <property type="component" value="Unassembled WGS sequence"/>
</dbReference>
<evidence type="ECO:0000313" key="2">
    <source>
        <dbReference type="EMBL" id="GAA4365029.1"/>
    </source>
</evidence>
<evidence type="ECO:0008006" key="4">
    <source>
        <dbReference type="Google" id="ProtNLM"/>
    </source>
</evidence>
<comment type="caution">
    <text evidence="2">The sequence shown here is derived from an EMBL/GenBank/DDBJ whole genome shotgun (WGS) entry which is preliminary data.</text>
</comment>
<dbReference type="EMBL" id="BAABGZ010000073">
    <property type="protein sequence ID" value="GAA4365029.1"/>
    <property type="molecule type" value="Genomic_DNA"/>
</dbReference>
<sequence length="57" mass="6135">MQVSTLFRLGFGLLLLTGSLSVVSCKTEDVRPRDRKECGKKPTTTTSSDTTRTGGNS</sequence>
<feature type="compositionally biased region" description="Low complexity" evidence="1">
    <location>
        <begin position="43"/>
        <end position="57"/>
    </location>
</feature>
<dbReference type="RefSeq" id="WP_345237407.1">
    <property type="nucleotide sequence ID" value="NZ_BAABGZ010000073.1"/>
</dbReference>
<keyword evidence="3" id="KW-1185">Reference proteome</keyword>
<proteinExistence type="predicted"/>
<gene>
    <name evidence="2" type="ORF">GCM10023185_35000</name>
</gene>
<organism evidence="2 3">
    <name type="scientific">Hymenobacter saemangeumensis</name>
    <dbReference type="NCBI Taxonomy" id="1084522"/>
    <lineage>
        <taxon>Bacteria</taxon>
        <taxon>Pseudomonadati</taxon>
        <taxon>Bacteroidota</taxon>
        <taxon>Cytophagia</taxon>
        <taxon>Cytophagales</taxon>
        <taxon>Hymenobacteraceae</taxon>
        <taxon>Hymenobacter</taxon>
    </lineage>
</organism>
<feature type="compositionally biased region" description="Basic and acidic residues" evidence="1">
    <location>
        <begin position="29"/>
        <end position="40"/>
    </location>
</feature>
<name>A0ABP8IP68_9BACT</name>
<evidence type="ECO:0000256" key="1">
    <source>
        <dbReference type="SAM" id="MobiDB-lite"/>
    </source>
</evidence>
<evidence type="ECO:0000313" key="3">
    <source>
        <dbReference type="Proteomes" id="UP001501153"/>
    </source>
</evidence>
<accession>A0ABP8IP68</accession>